<sequence length="508" mass="60185">MLYMDITMKACLQLQRRFAYVGHAMAVVLKKRYGVKDFCGYVELTPSLEFLKSQKEIKYSDFLLESELRNGYKTEKLDRDYIQFLGKEYGLPNLWPYIEIDRTVRYGLYLRDYPHNTPPFTHEEMMRMLQSSAKKIIAFLDKEKPDFMLFAVINDFTNMLLYHIAKKKNIKTFFIQTARIRGKYSVTEKYGTLSFVENVFNQLQEKKFFLQEKRLEAETFLKKWREHPTTHSPVDAPSARPLSRKKQFNFLLPNKIINTVYWIAKNTIDYFRYKDRDYCKNPFYFLIDRARRKIRILVGFEVFYDEFDAKDDFAFYPLQYEPEMAVSLFAPFYTDQLWLAKQIARSLPIGYKFYIKEHPAMFGYRPRNFYRELKKIPNVKLIKPTITSFELIERAKIIITLTNTSAWEAVLLKKPAITFGNAFFNILPMVKNCKAIADLPYMVKEQLENFNYDEEALLNLLAAIFQESADLDLVQIWDIEGGSNMEKKKEAVAPFVDFLASKLNLMQI</sequence>
<protein>
    <recommendedName>
        <fullName evidence="3">Capsule polysaccharide biosynthesis protein</fullName>
    </recommendedName>
</protein>
<name>A0A1F5WAV0_9BACT</name>
<dbReference type="InterPro" id="IPR007833">
    <property type="entry name" value="Capsule_polysaccharide_synth"/>
</dbReference>
<evidence type="ECO:0008006" key="3">
    <source>
        <dbReference type="Google" id="ProtNLM"/>
    </source>
</evidence>
<accession>A0A1F5WAV0</accession>
<comment type="caution">
    <text evidence="1">The sequence shown here is derived from an EMBL/GenBank/DDBJ whole genome shotgun (WGS) entry which is preliminary data.</text>
</comment>
<dbReference type="Pfam" id="PF05159">
    <property type="entry name" value="Capsule_synth"/>
    <property type="match status" value="1"/>
</dbReference>
<dbReference type="AlphaFoldDB" id="A0A1F5WAV0"/>
<dbReference type="GO" id="GO:0000271">
    <property type="term" value="P:polysaccharide biosynthetic process"/>
    <property type="evidence" value="ECO:0007669"/>
    <property type="project" value="InterPro"/>
</dbReference>
<dbReference type="GO" id="GO:0015774">
    <property type="term" value="P:polysaccharide transport"/>
    <property type="evidence" value="ECO:0007669"/>
    <property type="project" value="InterPro"/>
</dbReference>
<dbReference type="Proteomes" id="UP000178743">
    <property type="component" value="Unassembled WGS sequence"/>
</dbReference>
<evidence type="ECO:0000313" key="1">
    <source>
        <dbReference type="EMBL" id="OGF72670.1"/>
    </source>
</evidence>
<gene>
    <name evidence="1" type="ORF">A3C05_00125</name>
</gene>
<dbReference type="EMBL" id="MFHP01000017">
    <property type="protein sequence ID" value="OGF72670.1"/>
    <property type="molecule type" value="Genomic_DNA"/>
</dbReference>
<dbReference type="SUPFAM" id="SSF53756">
    <property type="entry name" value="UDP-Glycosyltransferase/glycogen phosphorylase"/>
    <property type="match status" value="1"/>
</dbReference>
<organism evidence="1 2">
    <name type="scientific">Candidatus Giovannonibacteria bacterium RIFCSPHIGHO2_02_FULL_45_40</name>
    <dbReference type="NCBI Taxonomy" id="1798337"/>
    <lineage>
        <taxon>Bacteria</taxon>
        <taxon>Candidatus Giovannoniibacteriota</taxon>
    </lineage>
</organism>
<reference evidence="1 2" key="1">
    <citation type="journal article" date="2016" name="Nat. Commun.">
        <title>Thousands of microbial genomes shed light on interconnected biogeochemical processes in an aquifer system.</title>
        <authorList>
            <person name="Anantharaman K."/>
            <person name="Brown C.T."/>
            <person name="Hug L.A."/>
            <person name="Sharon I."/>
            <person name="Castelle C.J."/>
            <person name="Probst A.J."/>
            <person name="Thomas B.C."/>
            <person name="Singh A."/>
            <person name="Wilkins M.J."/>
            <person name="Karaoz U."/>
            <person name="Brodie E.L."/>
            <person name="Williams K.H."/>
            <person name="Hubbard S.S."/>
            <person name="Banfield J.F."/>
        </authorList>
    </citation>
    <scope>NUCLEOTIDE SEQUENCE [LARGE SCALE GENOMIC DNA]</scope>
</reference>
<evidence type="ECO:0000313" key="2">
    <source>
        <dbReference type="Proteomes" id="UP000178743"/>
    </source>
</evidence>
<proteinExistence type="predicted"/>